<dbReference type="Gene3D" id="2.130.10.10">
    <property type="entry name" value="YVTN repeat-like/Quinoprotein amine dehydrogenase"/>
    <property type="match status" value="1"/>
</dbReference>
<dbReference type="RefSeq" id="WP_228849030.1">
    <property type="nucleotide sequence ID" value="NZ_JADCKQ010000008.1"/>
</dbReference>
<reference evidence="2" key="1">
    <citation type="submission" date="2020-10" db="EMBL/GenBank/DDBJ databases">
        <title>Paenihalocynthiibacter styelae gen. nov., sp. nov., isolated from stalked sea squirt Styela clava.</title>
        <authorList>
            <person name="Kim Y.-O."/>
            <person name="Yoon J.-H."/>
        </authorList>
    </citation>
    <scope>NUCLEOTIDE SEQUENCE</scope>
    <source>
        <strain evidence="2">MYP1-1</strain>
    </source>
</reference>
<dbReference type="AlphaFoldDB" id="A0A8J7J645"/>
<dbReference type="InterPro" id="IPR006311">
    <property type="entry name" value="TAT_signal"/>
</dbReference>
<feature type="signal peptide" evidence="1">
    <location>
        <begin position="1"/>
        <end position="24"/>
    </location>
</feature>
<protein>
    <submittedName>
        <fullName evidence="2">DUF1513 domain-containing protein</fullName>
    </submittedName>
</protein>
<dbReference type="PROSITE" id="PS51318">
    <property type="entry name" value="TAT"/>
    <property type="match status" value="1"/>
</dbReference>
<dbReference type="EMBL" id="JADCKQ010000008">
    <property type="protein sequence ID" value="MBI1494250.1"/>
    <property type="molecule type" value="Genomic_DNA"/>
</dbReference>
<comment type="caution">
    <text evidence="2">The sequence shown here is derived from an EMBL/GenBank/DDBJ whole genome shotgun (WGS) entry which is preliminary data.</text>
</comment>
<dbReference type="PIRSF" id="PIRSF028101">
    <property type="entry name" value="UCP028101"/>
    <property type="match status" value="1"/>
</dbReference>
<evidence type="ECO:0000256" key="1">
    <source>
        <dbReference type="SAM" id="SignalP"/>
    </source>
</evidence>
<feature type="chain" id="PRO_5035273460" evidence="1">
    <location>
        <begin position="25"/>
        <end position="360"/>
    </location>
</feature>
<dbReference type="InterPro" id="IPR011044">
    <property type="entry name" value="Quino_amine_DH_bsu"/>
</dbReference>
<dbReference type="SUPFAM" id="SSF50969">
    <property type="entry name" value="YVTN repeat-like/Quinoprotein amine dehydrogenase"/>
    <property type="match status" value="1"/>
</dbReference>
<evidence type="ECO:0000313" key="2">
    <source>
        <dbReference type="EMBL" id="MBI1494250.1"/>
    </source>
</evidence>
<accession>A0A8J7J645</accession>
<dbReference type="Pfam" id="PF07433">
    <property type="entry name" value="DUF1513"/>
    <property type="match status" value="1"/>
</dbReference>
<name>A0A8J7J645_9RHOB</name>
<proteinExistence type="predicted"/>
<sequence>MQSTRRGFLAGMMAAGAVPATSWAEAGNPAYLAAARDSDGAYHLAGLARDGAGRFSIPLPGRGHAATAHPKHPEAIAFARRPGTFALVIDCLAGREITRLEAPEGRHFYGHGVFSQDGNLLFTPENDYDNGTGVIGVWDRSAHWDRVGAFSSGGTGPHEITRLPGQDVLVVANGGIETHPETGRAKLNIPDMRPNLSYITANGHLLEQVEPPVADHMNSLRHLAVNADGLVACALQWQGDRFDAPALLAIHRQGGALQFAMASDTQHLQMQAYGGSVSFSGDGSHIAVTSPRGGVAQIFDRDGAFLTQHSLEDVCGAAPATGTGFIVTTGTGEVAEIDASGKYQKLSQHTRQWDNHLIAI</sequence>
<gene>
    <name evidence="2" type="ORF">H1D41_11435</name>
</gene>
<dbReference type="Proteomes" id="UP000640583">
    <property type="component" value="Unassembled WGS sequence"/>
</dbReference>
<evidence type="ECO:0000313" key="3">
    <source>
        <dbReference type="Proteomes" id="UP000640583"/>
    </source>
</evidence>
<organism evidence="2 3">
    <name type="scientific">Halocynthiibacter styelae</name>
    <dbReference type="NCBI Taxonomy" id="2761955"/>
    <lineage>
        <taxon>Bacteria</taxon>
        <taxon>Pseudomonadati</taxon>
        <taxon>Pseudomonadota</taxon>
        <taxon>Alphaproteobacteria</taxon>
        <taxon>Rhodobacterales</taxon>
        <taxon>Paracoccaceae</taxon>
        <taxon>Halocynthiibacter</taxon>
    </lineage>
</organism>
<keyword evidence="1" id="KW-0732">Signal</keyword>
<dbReference type="InterPro" id="IPR015943">
    <property type="entry name" value="WD40/YVTN_repeat-like_dom_sf"/>
</dbReference>
<keyword evidence="3" id="KW-1185">Reference proteome</keyword>
<dbReference type="InterPro" id="IPR008311">
    <property type="entry name" value="UCP028101"/>
</dbReference>